<evidence type="ECO:0000256" key="3">
    <source>
        <dbReference type="SAM" id="MobiDB-lite"/>
    </source>
</evidence>
<dbReference type="Pfam" id="PF08879">
    <property type="entry name" value="WRC"/>
    <property type="match status" value="1"/>
</dbReference>
<feature type="domain" description="WRC" evidence="4">
    <location>
        <begin position="193"/>
        <end position="237"/>
    </location>
</feature>
<dbReference type="PANTHER" id="PTHR34122">
    <property type="entry name" value="EXPRESSED PROTEIN-RELATED"/>
    <property type="match status" value="1"/>
</dbReference>
<feature type="region of interest" description="Disordered" evidence="3">
    <location>
        <begin position="231"/>
        <end position="272"/>
    </location>
</feature>
<feature type="compositionally biased region" description="Basic and acidic residues" evidence="3">
    <location>
        <begin position="241"/>
        <end position="251"/>
    </location>
</feature>
<reference evidence="5 6" key="1">
    <citation type="journal article" date="2023" name="Hortic Res">
        <title>Pangenome of water caltrop reveals structural variations and asymmetric subgenome divergence after allopolyploidization.</title>
        <authorList>
            <person name="Zhang X."/>
            <person name="Chen Y."/>
            <person name="Wang L."/>
            <person name="Yuan Y."/>
            <person name="Fang M."/>
            <person name="Shi L."/>
            <person name="Lu R."/>
            <person name="Comes H.P."/>
            <person name="Ma Y."/>
            <person name="Chen Y."/>
            <person name="Huang G."/>
            <person name="Zhou Y."/>
            <person name="Zheng Z."/>
            <person name="Qiu Y."/>
        </authorList>
    </citation>
    <scope>NUCLEOTIDE SEQUENCE [LARGE SCALE GENOMIC DNA]</scope>
    <source>
        <tissue evidence="5">Roots</tissue>
    </source>
</reference>
<evidence type="ECO:0000256" key="2">
    <source>
        <dbReference type="PROSITE-ProRule" id="PRU01002"/>
    </source>
</evidence>
<dbReference type="PROSITE" id="PS51667">
    <property type="entry name" value="WRC"/>
    <property type="match status" value="1"/>
</dbReference>
<dbReference type="PANTHER" id="PTHR34122:SF1">
    <property type="entry name" value="EXPRESSED PROTEIN"/>
    <property type="match status" value="1"/>
</dbReference>
<accession>A0AAN7Q1S8</accession>
<sequence length="331" mass="36118">MRIRKRQVGLPLSSLSPVPLSSLSLSDPYTLSASGGSHILPVQLLRPTAQSAVDCLSKNSKRSDQLAATNQPPIGGPNTVDHTPEKAIHGEKKLVRNDSSDSAASRIGGGSAEVHQSSILCQDGRWHEGEKSSSPWKKRRNKDNLGKEEVEEVGVEEKDVMTEYDVLTPNSRGFPPQNGGAKKRGRGAGDRTMMEGSRCSRVNGRGWRCCQQTLVGYSLCEHHLGKGRLRSMMNVSRRRQTKTERAKKCPREDEEDEDDDDEEYVEERKTKKGLKIGVVKARSMSSLLGQADDDNSNPTSSTGATPATVLTVGALGSDNVNKESCMEESMK</sequence>
<feature type="region of interest" description="Disordered" evidence="3">
    <location>
        <begin position="287"/>
        <end position="310"/>
    </location>
</feature>
<organism evidence="5 6">
    <name type="scientific">Trapa incisa</name>
    <dbReference type="NCBI Taxonomy" id="236973"/>
    <lineage>
        <taxon>Eukaryota</taxon>
        <taxon>Viridiplantae</taxon>
        <taxon>Streptophyta</taxon>
        <taxon>Embryophyta</taxon>
        <taxon>Tracheophyta</taxon>
        <taxon>Spermatophyta</taxon>
        <taxon>Magnoliopsida</taxon>
        <taxon>eudicotyledons</taxon>
        <taxon>Gunneridae</taxon>
        <taxon>Pentapetalae</taxon>
        <taxon>rosids</taxon>
        <taxon>malvids</taxon>
        <taxon>Myrtales</taxon>
        <taxon>Lythraceae</taxon>
        <taxon>Trapa</taxon>
    </lineage>
</organism>
<gene>
    <name evidence="5" type="ORF">SAY87_008997</name>
</gene>
<dbReference type="InterPro" id="IPR014977">
    <property type="entry name" value="WRC_dom"/>
</dbReference>
<feature type="compositionally biased region" description="Basic and acidic residues" evidence="3">
    <location>
        <begin position="82"/>
        <end position="99"/>
    </location>
</feature>
<name>A0AAN7Q1S8_9MYRT</name>
<comment type="caution">
    <text evidence="2">Lacks conserved residue(s) required for the propagation of feature annotation.</text>
</comment>
<keyword evidence="1" id="KW-0539">Nucleus</keyword>
<feature type="compositionally biased region" description="Acidic residues" evidence="3">
    <location>
        <begin position="252"/>
        <end position="265"/>
    </location>
</feature>
<dbReference type="EMBL" id="JAXIOK010000014">
    <property type="protein sequence ID" value="KAK4755240.1"/>
    <property type="molecule type" value="Genomic_DNA"/>
</dbReference>
<evidence type="ECO:0000259" key="4">
    <source>
        <dbReference type="PROSITE" id="PS51667"/>
    </source>
</evidence>
<evidence type="ECO:0000313" key="6">
    <source>
        <dbReference type="Proteomes" id="UP001345219"/>
    </source>
</evidence>
<protein>
    <recommendedName>
        <fullName evidence="4">WRC domain-containing protein</fullName>
    </recommendedName>
</protein>
<evidence type="ECO:0000313" key="5">
    <source>
        <dbReference type="EMBL" id="KAK4755240.1"/>
    </source>
</evidence>
<dbReference type="Proteomes" id="UP001345219">
    <property type="component" value="Chromosome 8"/>
</dbReference>
<feature type="region of interest" description="Disordered" evidence="3">
    <location>
        <begin position="56"/>
        <end position="198"/>
    </location>
</feature>
<proteinExistence type="predicted"/>
<dbReference type="AlphaFoldDB" id="A0AAN7Q1S8"/>
<feature type="compositionally biased region" description="Polar residues" evidence="3">
    <location>
        <begin position="296"/>
        <end position="305"/>
    </location>
</feature>
<evidence type="ECO:0000256" key="1">
    <source>
        <dbReference type="ARBA" id="ARBA00023242"/>
    </source>
</evidence>
<comment type="caution">
    <text evidence="5">The sequence shown here is derived from an EMBL/GenBank/DDBJ whole genome shotgun (WGS) entry which is preliminary data.</text>
</comment>
<keyword evidence="6" id="KW-1185">Reference proteome</keyword>